<dbReference type="Pfam" id="PF13855">
    <property type="entry name" value="LRR_8"/>
    <property type="match status" value="1"/>
</dbReference>
<evidence type="ECO:0000256" key="1">
    <source>
        <dbReference type="ARBA" id="ARBA00022614"/>
    </source>
</evidence>
<feature type="compositionally biased region" description="Basic and acidic residues" evidence="4">
    <location>
        <begin position="411"/>
        <end position="420"/>
    </location>
</feature>
<feature type="domain" description="LRRCT" evidence="5">
    <location>
        <begin position="203"/>
        <end position="247"/>
    </location>
</feature>
<dbReference type="WBParaSite" id="ECPE_0000213701-mRNA-1">
    <property type="protein sequence ID" value="ECPE_0000213701-mRNA-1"/>
    <property type="gene ID" value="ECPE_0000213701"/>
</dbReference>
<dbReference type="PANTHER" id="PTHR24366">
    <property type="entry name" value="IG(IMMUNOGLOBULIN) AND LRR(LEUCINE RICH REPEAT) DOMAINS"/>
    <property type="match status" value="1"/>
</dbReference>
<feature type="compositionally biased region" description="Polar residues" evidence="4">
    <location>
        <begin position="930"/>
        <end position="957"/>
    </location>
</feature>
<feature type="region of interest" description="Disordered" evidence="4">
    <location>
        <begin position="720"/>
        <end position="785"/>
    </location>
</feature>
<protein>
    <submittedName>
        <fullName evidence="6">LRRCT domain-containing protein</fullName>
    </submittedName>
</protein>
<evidence type="ECO:0000256" key="3">
    <source>
        <dbReference type="ARBA" id="ARBA00022737"/>
    </source>
</evidence>
<feature type="region of interest" description="Disordered" evidence="4">
    <location>
        <begin position="1083"/>
        <end position="1113"/>
    </location>
</feature>
<feature type="region of interest" description="Disordered" evidence="4">
    <location>
        <begin position="634"/>
        <end position="668"/>
    </location>
</feature>
<sequence>LVPQGSARAHTHTHVHTLAHPGKCCSVFFLPDFKWKKAICDSETSRLDRIPSDLPSNLVELHVTHQFISVLGAEGLRELVHLQTLAIESSGLRRIMLDAFQSLTNLTQLNLRNNSLQLGYNGLPAEVIRSLPRLKMLNLAENPLDIVPDLFFTTPGSAIPTFAGLRYLRLLDLSYAKLTTLPVSLANQLDLMPELKELYLGGNPWHCDCQLRWLPRTGLVYLQQHVISEPICFSPEPLRDRKLFGSDPVGTIDFSEFHYGALIKNDSHFSVLNQFVEETLVSELYAQFSRVGESTAISCTLDGYPGEITATYHVTVVPYDASLDTDNQGGLTGNLELTGISVTHQSWIYAGVGAGILFILLTSIGVGIFYCCDPRSQADQTFQRIVGKDQVNRLRSCYGCQKLPGSATKQNGEESREKGLDASGVRTNDARSQNGEETAGIELCPHSVSRSNSPLNQALPKPIIVTSVKSEQSTTTNTTVPTLTTPRSSLAPLGGSLIRETVSTGENRLLVSCDGPEPTVLLATRFSAYNDLSSPSSVYGMFDASKLSPSIKVSLPGSVGSYICSPSFSGQPPTALSDKTHIYASLSPVTNLQGLHKTPQLISLPKARYTTPCPVHGSIQLDRVGLSQTQNPSIPGAHMINPVDTDQNYGSGGSSRLGLVPNSTTSSSSTVVLTSSTGLIAAGKPIADGANSMTELTGKPKLSALPEHWYRSTINRSKFNTDSLDHEEAEDNQDAEDEDEENDEDVDDVDVDGDEQDDDEEDEDDDDDSGLLPHSTNLNPLNKSDNLFRGAAQFSDPRRFKSRGGTTLHRPKSFTVLNSRLVSSKSRMIMPQSGSAHSMRPDPSRTGRCYIYPTSDTGILSSTGANTPPKRRGLGTHPRAVPRIPPRRPSTVRPLPSVGPPYKSCIRTSFSGDLDRVREPVTVHGPPGSNPETSDETWNSNSNSDSGTPTEETSSLTNAVEVMSNTERSTYAENEFAGFPRRLASVRRRGSSSTLNFPTHNIGWSNYPSAGGHHQFSNAPVTSGMRSTSGNVYRVATLPSRLRQSRSPGSGSNSVILSGQTMMMMHPAVPTSGSYRDFATIQRRSSTQRSQTLVRPGSKHKLDTDSGTDNNDC</sequence>
<keyword evidence="2" id="KW-0732">Signal</keyword>
<dbReference type="InterPro" id="IPR001611">
    <property type="entry name" value="Leu-rich_rpt"/>
</dbReference>
<dbReference type="SUPFAM" id="SSF52058">
    <property type="entry name" value="L domain-like"/>
    <property type="match status" value="1"/>
</dbReference>
<keyword evidence="1" id="KW-0433">Leucine-rich repeat</keyword>
<dbReference type="InterPro" id="IPR032675">
    <property type="entry name" value="LRR_dom_sf"/>
</dbReference>
<dbReference type="InterPro" id="IPR000483">
    <property type="entry name" value="Cys-rich_flank_reg_C"/>
</dbReference>
<accession>A0A183A5A2</accession>
<evidence type="ECO:0000256" key="4">
    <source>
        <dbReference type="SAM" id="MobiDB-lite"/>
    </source>
</evidence>
<organism evidence="6">
    <name type="scientific">Echinostoma caproni</name>
    <dbReference type="NCBI Taxonomy" id="27848"/>
    <lineage>
        <taxon>Eukaryota</taxon>
        <taxon>Metazoa</taxon>
        <taxon>Spiralia</taxon>
        <taxon>Lophotrochozoa</taxon>
        <taxon>Platyhelminthes</taxon>
        <taxon>Trematoda</taxon>
        <taxon>Digenea</taxon>
        <taxon>Plagiorchiida</taxon>
        <taxon>Echinostomata</taxon>
        <taxon>Echinostomatoidea</taxon>
        <taxon>Echinostomatidae</taxon>
        <taxon>Echinostoma</taxon>
    </lineage>
</organism>
<dbReference type="SMART" id="SM00369">
    <property type="entry name" value="LRR_TYP"/>
    <property type="match status" value="4"/>
</dbReference>
<proteinExistence type="predicted"/>
<evidence type="ECO:0000313" key="6">
    <source>
        <dbReference type="WBParaSite" id="ECPE_0000213701-mRNA-1"/>
    </source>
</evidence>
<feature type="compositionally biased region" description="Polar residues" evidence="4">
    <location>
        <begin position="774"/>
        <end position="785"/>
    </location>
</feature>
<feature type="compositionally biased region" description="Polar residues" evidence="4">
    <location>
        <begin position="855"/>
        <end position="866"/>
    </location>
</feature>
<keyword evidence="3" id="KW-0677">Repeat</keyword>
<feature type="compositionally biased region" description="Acidic residues" evidence="4">
    <location>
        <begin position="725"/>
        <end position="769"/>
    </location>
</feature>
<name>A0A183A5A2_9TREM</name>
<dbReference type="SMART" id="SM00082">
    <property type="entry name" value="LRRCT"/>
    <property type="match status" value="1"/>
</dbReference>
<dbReference type="InterPro" id="IPR003591">
    <property type="entry name" value="Leu-rich_rpt_typical-subtyp"/>
</dbReference>
<feature type="region of interest" description="Disordered" evidence="4">
    <location>
        <begin position="855"/>
        <end position="957"/>
    </location>
</feature>
<feature type="region of interest" description="Disordered" evidence="4">
    <location>
        <begin position="404"/>
        <end position="438"/>
    </location>
</feature>
<evidence type="ECO:0000256" key="2">
    <source>
        <dbReference type="ARBA" id="ARBA00022729"/>
    </source>
</evidence>
<feature type="compositionally biased region" description="Polar residues" evidence="4">
    <location>
        <begin position="1083"/>
        <end position="1093"/>
    </location>
</feature>
<dbReference type="PANTHER" id="PTHR24366:SF96">
    <property type="entry name" value="LEUCINE RICH REPEAT CONTAINING 53"/>
    <property type="match status" value="1"/>
</dbReference>
<evidence type="ECO:0000259" key="5">
    <source>
        <dbReference type="SMART" id="SM00082"/>
    </source>
</evidence>
<dbReference type="Gene3D" id="3.80.10.10">
    <property type="entry name" value="Ribonuclease Inhibitor"/>
    <property type="match status" value="2"/>
</dbReference>
<dbReference type="AlphaFoldDB" id="A0A183A5A2"/>
<reference evidence="6" key="1">
    <citation type="submission" date="2016-06" db="UniProtKB">
        <authorList>
            <consortium name="WormBaseParasite"/>
        </authorList>
    </citation>
    <scope>IDENTIFICATION</scope>
</reference>